<comment type="caution">
    <text evidence="7">The sequence shown here is derived from an EMBL/GenBank/DDBJ whole genome shotgun (WGS) entry which is preliminary data.</text>
</comment>
<dbReference type="Proteomes" id="UP000806542">
    <property type="component" value="Unassembled WGS sequence"/>
</dbReference>
<protein>
    <recommendedName>
        <fullName evidence="5">Bifunctional protein PyrR</fullName>
    </recommendedName>
    <domain>
        <recommendedName>
            <fullName evidence="5">Pyrimidine operon regulatory protein</fullName>
        </recommendedName>
    </domain>
    <domain>
        <recommendedName>
            <fullName evidence="5">Uracil phosphoribosyltransferase</fullName>
            <shortName evidence="5">UPRTase</shortName>
            <ecNumber evidence="5">2.4.2.9</ecNumber>
        </recommendedName>
    </domain>
</protein>
<evidence type="ECO:0000256" key="3">
    <source>
        <dbReference type="ARBA" id="ARBA00023015"/>
    </source>
</evidence>
<reference evidence="7" key="1">
    <citation type="submission" date="2020-10" db="EMBL/GenBank/DDBJ databases">
        <title>ChiBAC.</title>
        <authorList>
            <person name="Zenner C."/>
            <person name="Hitch T.C.A."/>
            <person name="Clavel T."/>
        </authorList>
    </citation>
    <scope>NUCLEOTIDE SEQUENCE</scope>
    <source>
        <strain evidence="7">DSM 107454</strain>
    </source>
</reference>
<keyword evidence="8" id="KW-1185">Reference proteome</keyword>
<dbReference type="InterPro" id="IPR029057">
    <property type="entry name" value="PRTase-like"/>
</dbReference>
<evidence type="ECO:0000259" key="6">
    <source>
        <dbReference type="Pfam" id="PF00156"/>
    </source>
</evidence>
<gene>
    <name evidence="5 7" type="primary">pyrR</name>
    <name evidence="7" type="ORF">INF28_10955</name>
</gene>
<comment type="catalytic activity">
    <reaction evidence="5">
        <text>UMP + diphosphate = 5-phospho-alpha-D-ribose 1-diphosphate + uracil</text>
        <dbReference type="Rhea" id="RHEA:13017"/>
        <dbReference type="ChEBI" id="CHEBI:17568"/>
        <dbReference type="ChEBI" id="CHEBI:33019"/>
        <dbReference type="ChEBI" id="CHEBI:57865"/>
        <dbReference type="ChEBI" id="CHEBI:58017"/>
        <dbReference type="EC" id="2.4.2.9"/>
    </reaction>
</comment>
<keyword evidence="2 5" id="KW-0806">Transcription termination</keyword>
<sequence length="182" mass="20122">MAEPTVKCILTAEEIEKKLNRIATEIAERNMGVKQLALVGIVRRGVPLAERLAKRVQKLTDAELFTGSLDITLYGANDDLIARFPVLNGTDIPFSIAGIPVILVDDILYTGKTIHRAINALLDIDEPSEIQLAAFLDRGRRCFPISADYVGARVPSSRLERVTLHLEEVDGLDEVVIEKRGY</sequence>
<dbReference type="GO" id="GO:0006353">
    <property type="term" value="P:DNA-templated transcription termination"/>
    <property type="evidence" value="ECO:0007669"/>
    <property type="project" value="UniProtKB-UniRule"/>
</dbReference>
<dbReference type="FunFam" id="3.40.50.2020:FF:000020">
    <property type="entry name" value="Bifunctional protein PyrR"/>
    <property type="match status" value="1"/>
</dbReference>
<organism evidence="7 8">
    <name type="scientific">Ructibacterium gallinarum</name>
    <dbReference type="NCBI Taxonomy" id="2779355"/>
    <lineage>
        <taxon>Bacteria</taxon>
        <taxon>Bacillati</taxon>
        <taxon>Bacillota</taxon>
        <taxon>Clostridia</taxon>
        <taxon>Eubacteriales</taxon>
        <taxon>Oscillospiraceae</taxon>
        <taxon>Ructibacterium</taxon>
    </lineage>
</organism>
<evidence type="ECO:0000256" key="2">
    <source>
        <dbReference type="ARBA" id="ARBA00022472"/>
    </source>
</evidence>
<dbReference type="GO" id="GO:0003723">
    <property type="term" value="F:RNA binding"/>
    <property type="evidence" value="ECO:0007669"/>
    <property type="project" value="UniProtKB-UniRule"/>
</dbReference>
<comment type="function">
    <text evidence="5">Also displays a weak uracil phosphoribosyltransferase activity which is not physiologically significant.</text>
</comment>
<evidence type="ECO:0000256" key="5">
    <source>
        <dbReference type="HAMAP-Rule" id="MF_01219"/>
    </source>
</evidence>
<comment type="function">
    <text evidence="5">Regulates transcriptional attenuation of the pyrimidine nucleotide (pyr) operon by binding in a uridine-dependent manner to specific sites on pyr mRNA. This disrupts an antiterminator hairpin in the RNA and favors formation of a downstream transcription terminator, leading to a reduced expression of downstream genes.</text>
</comment>
<name>A0A9D5R912_9FIRM</name>
<keyword evidence="5" id="KW-0694">RNA-binding</keyword>
<dbReference type="PANTHER" id="PTHR11608">
    <property type="entry name" value="BIFUNCTIONAL PROTEIN PYRR"/>
    <property type="match status" value="1"/>
</dbReference>
<dbReference type="GO" id="GO:0004845">
    <property type="term" value="F:uracil phosphoribosyltransferase activity"/>
    <property type="evidence" value="ECO:0007669"/>
    <property type="project" value="UniProtKB-UniRule"/>
</dbReference>
<dbReference type="Pfam" id="PF00156">
    <property type="entry name" value="Pribosyltran"/>
    <property type="match status" value="1"/>
</dbReference>
<dbReference type="InterPro" id="IPR050137">
    <property type="entry name" value="PyrR_bifunctional"/>
</dbReference>
<dbReference type="InterPro" id="IPR023050">
    <property type="entry name" value="PyrR"/>
</dbReference>
<dbReference type="RefSeq" id="WP_226393514.1">
    <property type="nucleotide sequence ID" value="NZ_JADCKB010000029.1"/>
</dbReference>
<dbReference type="NCBIfam" id="NF003549">
    <property type="entry name" value="PRK05205.1-5"/>
    <property type="match status" value="1"/>
</dbReference>
<dbReference type="InterPro" id="IPR000836">
    <property type="entry name" value="PRTase_dom"/>
</dbReference>
<dbReference type="AlphaFoldDB" id="A0A9D5R912"/>
<dbReference type="CDD" id="cd06223">
    <property type="entry name" value="PRTases_typeI"/>
    <property type="match status" value="1"/>
</dbReference>
<evidence type="ECO:0000256" key="4">
    <source>
        <dbReference type="ARBA" id="ARBA00023163"/>
    </source>
</evidence>
<accession>A0A9D5R912</accession>
<keyword evidence="4 5" id="KW-0804">Transcription</keyword>
<proteinExistence type="inferred from homology"/>
<comment type="similarity">
    <text evidence="1 5">Belongs to the purine/pyrimidine phosphoribosyltransferase family. PyrR subfamily.</text>
</comment>
<evidence type="ECO:0000313" key="7">
    <source>
        <dbReference type="EMBL" id="MBE5040976.1"/>
    </source>
</evidence>
<evidence type="ECO:0000256" key="1">
    <source>
        <dbReference type="ARBA" id="ARBA00005565"/>
    </source>
</evidence>
<feature type="short sequence motif" description="PRPP-binding" evidence="5">
    <location>
        <begin position="101"/>
        <end position="113"/>
    </location>
</feature>
<feature type="domain" description="Phosphoribosyltransferase" evidence="6">
    <location>
        <begin position="9"/>
        <end position="150"/>
    </location>
</feature>
<comment type="subunit">
    <text evidence="5">Homodimer and homohexamer; in equilibrium.</text>
</comment>
<keyword evidence="5 7" id="KW-0328">Glycosyltransferase</keyword>
<dbReference type="HAMAP" id="MF_01219">
    <property type="entry name" value="PyrR"/>
    <property type="match status" value="1"/>
</dbReference>
<dbReference type="EMBL" id="JADCKB010000029">
    <property type="protein sequence ID" value="MBE5040976.1"/>
    <property type="molecule type" value="Genomic_DNA"/>
</dbReference>
<dbReference type="PANTHER" id="PTHR11608:SF0">
    <property type="entry name" value="BIFUNCTIONAL PROTEIN PYRR"/>
    <property type="match status" value="1"/>
</dbReference>
<keyword evidence="3 5" id="KW-0805">Transcription regulation</keyword>
<evidence type="ECO:0000313" key="8">
    <source>
        <dbReference type="Proteomes" id="UP000806542"/>
    </source>
</evidence>
<dbReference type="EC" id="2.4.2.9" evidence="5"/>
<keyword evidence="5 7" id="KW-0808">Transferase</keyword>
<dbReference type="Gene3D" id="3.40.50.2020">
    <property type="match status" value="1"/>
</dbReference>
<dbReference type="SUPFAM" id="SSF53271">
    <property type="entry name" value="PRTase-like"/>
    <property type="match status" value="1"/>
</dbReference>